<proteinExistence type="predicted"/>
<evidence type="ECO:0000313" key="3">
    <source>
        <dbReference type="Proteomes" id="UP000006565"/>
    </source>
</evidence>
<dbReference type="AlphaFoldDB" id="E1RDE7"/>
<feature type="transmembrane region" description="Helical" evidence="1">
    <location>
        <begin position="54"/>
        <end position="77"/>
    </location>
</feature>
<evidence type="ECO:0000256" key="1">
    <source>
        <dbReference type="SAM" id="Phobius"/>
    </source>
</evidence>
<organism evidence="2 3">
    <name type="scientific">Methanolacinia petrolearia (strain DSM 11571 / OCM 486 / SEBR 4847)</name>
    <name type="common">Methanoplanus petrolearius</name>
    <dbReference type="NCBI Taxonomy" id="679926"/>
    <lineage>
        <taxon>Archaea</taxon>
        <taxon>Methanobacteriati</taxon>
        <taxon>Methanobacteriota</taxon>
        <taxon>Stenosarchaea group</taxon>
        <taxon>Methanomicrobia</taxon>
        <taxon>Methanomicrobiales</taxon>
        <taxon>Methanomicrobiaceae</taxon>
        <taxon>Methanolacinia</taxon>
    </lineage>
</organism>
<keyword evidence="1" id="KW-0472">Membrane</keyword>
<evidence type="ECO:0008006" key="4">
    <source>
        <dbReference type="Google" id="ProtNLM"/>
    </source>
</evidence>
<keyword evidence="1" id="KW-0812">Transmembrane</keyword>
<dbReference type="KEGG" id="mpi:Mpet_0050"/>
<dbReference type="EMBL" id="CP002117">
    <property type="protein sequence ID" value="ADN34831.1"/>
    <property type="molecule type" value="Genomic_DNA"/>
</dbReference>
<name>E1RDE7_METP4</name>
<feature type="transmembrane region" description="Helical" evidence="1">
    <location>
        <begin position="83"/>
        <end position="104"/>
    </location>
</feature>
<feature type="transmembrane region" description="Helical" evidence="1">
    <location>
        <begin position="152"/>
        <end position="174"/>
    </location>
</feature>
<dbReference type="OrthoDB" id="106151at2157"/>
<dbReference type="Pfam" id="PF07895">
    <property type="entry name" value="DUF1673"/>
    <property type="match status" value="1"/>
</dbReference>
<dbReference type="RefSeq" id="WP_013328010.1">
    <property type="nucleotide sequence ID" value="NC_014507.1"/>
</dbReference>
<accession>E1RDE7</accession>
<gene>
    <name evidence="2" type="ordered locus">Mpet_0050</name>
</gene>
<dbReference type="eggNOG" id="arCOG06827">
    <property type="taxonomic scope" value="Archaea"/>
</dbReference>
<dbReference type="Proteomes" id="UP000006565">
    <property type="component" value="Chromosome"/>
</dbReference>
<dbReference type="HOGENOM" id="CLU_1127100_0_0_2"/>
<dbReference type="STRING" id="679926.Mpet_0050"/>
<keyword evidence="1" id="KW-1133">Transmembrane helix</keyword>
<feature type="transmembrane region" description="Helical" evidence="1">
    <location>
        <begin position="186"/>
        <end position="208"/>
    </location>
</feature>
<sequence>MTIRISETIHKWMGWCPAKTAMKSSMGISGYGIRKGETPGSPDRISSDRIVDYVPTWTSLLQFLVFGTEIAAIVAFLKFVNKYYPGTDILLLLCIMLVTGYLIIYSDIKRTTIESGPDVITVKRPGFRTVHIQKSDINNAEIIDNHRPVPQFVLAILGLIIIPVFSVVSIYGRYVEWISGEILTPLFIAYLGFFIVISIFFLVIYNYARIRKRYPKSFVITTKKNKQLVIYGKSFEELVEIRENLL</sequence>
<dbReference type="GeneID" id="9742488"/>
<keyword evidence="3" id="KW-1185">Reference proteome</keyword>
<dbReference type="InterPro" id="IPR012874">
    <property type="entry name" value="DUF1673_METspp"/>
</dbReference>
<protein>
    <recommendedName>
        <fullName evidence="4">DUF1673 family protein</fullName>
    </recommendedName>
</protein>
<evidence type="ECO:0000313" key="2">
    <source>
        <dbReference type="EMBL" id="ADN34831.1"/>
    </source>
</evidence>
<reference evidence="2 3" key="1">
    <citation type="journal article" date="2010" name="Stand. Genomic Sci.">
        <title>Complete genome sequence of Methanoplanus petrolearius type strain (SEBR 4847).</title>
        <authorList>
            <person name="Brambilla E."/>
            <person name="Djao O.D."/>
            <person name="Daligault H."/>
            <person name="Lapidus A."/>
            <person name="Lucas S."/>
            <person name="Hammon N."/>
            <person name="Nolan M."/>
            <person name="Tice H."/>
            <person name="Cheng J.F."/>
            <person name="Han C."/>
            <person name="Tapia R."/>
            <person name="Goodwin L."/>
            <person name="Pitluck S."/>
            <person name="Liolios K."/>
            <person name="Ivanova N."/>
            <person name="Mavromatis K."/>
            <person name="Mikhailova N."/>
            <person name="Pati A."/>
            <person name="Chen A."/>
            <person name="Palaniappan K."/>
            <person name="Land M."/>
            <person name="Hauser L."/>
            <person name="Chang Y.J."/>
            <person name="Jeffries C.D."/>
            <person name="Rohde M."/>
            <person name="Spring S."/>
            <person name="Sikorski J."/>
            <person name="Goker M."/>
            <person name="Woyke T."/>
            <person name="Bristow J."/>
            <person name="Eisen J.A."/>
            <person name="Markowitz V."/>
            <person name="Hugenholtz P."/>
            <person name="Kyrpides N.C."/>
            <person name="Klenk H.P."/>
        </authorList>
    </citation>
    <scope>NUCLEOTIDE SEQUENCE [LARGE SCALE GENOMIC DNA]</scope>
    <source>
        <strain evidence="3">DSM 11571 / OCM 486 / SEBR 4847</strain>
    </source>
</reference>